<dbReference type="InterPro" id="IPR040608">
    <property type="entry name" value="Snf8/Vps36"/>
</dbReference>
<dbReference type="Pfam" id="PF11605">
    <property type="entry name" value="Vps36_ESCRT-II"/>
    <property type="match status" value="1"/>
</dbReference>
<dbReference type="InterPro" id="IPR036388">
    <property type="entry name" value="WH-like_DNA-bd_sf"/>
</dbReference>
<dbReference type="GO" id="GO:0031902">
    <property type="term" value="C:late endosome membrane"/>
    <property type="evidence" value="ECO:0007669"/>
    <property type="project" value="UniProtKB-UniRule"/>
</dbReference>
<comment type="similarity">
    <text evidence="1 9">Belongs to the VPS36 family.</text>
</comment>
<keyword evidence="14" id="KW-1185">Reference proteome</keyword>
<dbReference type="SMART" id="SM00547">
    <property type="entry name" value="ZnF_RBZ"/>
    <property type="match status" value="2"/>
</dbReference>
<feature type="coiled-coil region" evidence="10">
    <location>
        <begin position="305"/>
        <end position="335"/>
    </location>
</feature>
<dbReference type="Gene3D" id="4.10.1060.10">
    <property type="entry name" value="Zinc finger, RanBP2-type"/>
    <property type="match status" value="1"/>
</dbReference>
<accession>A0A067MZG8</accession>
<evidence type="ECO:0000256" key="2">
    <source>
        <dbReference type="ARBA" id="ARBA00017953"/>
    </source>
</evidence>
<feature type="region of interest" description="Disordered" evidence="11">
    <location>
        <begin position="155"/>
        <end position="178"/>
    </location>
</feature>
<dbReference type="Proteomes" id="UP000027195">
    <property type="component" value="Unassembled WGS sequence"/>
</dbReference>
<dbReference type="GO" id="GO:0000814">
    <property type="term" value="C:ESCRT II complex"/>
    <property type="evidence" value="ECO:0007669"/>
    <property type="project" value="UniProtKB-UniRule"/>
</dbReference>
<evidence type="ECO:0000313" key="13">
    <source>
        <dbReference type="EMBL" id="KDQ16901.1"/>
    </source>
</evidence>
<dbReference type="Gene3D" id="2.30.30.380">
    <property type="entry name" value="Zn-finger domain of Sec23/24"/>
    <property type="match status" value="1"/>
</dbReference>
<evidence type="ECO:0000256" key="11">
    <source>
        <dbReference type="SAM" id="MobiDB-lite"/>
    </source>
</evidence>
<keyword evidence="8 9" id="KW-0653">Protein transport</keyword>
<proteinExistence type="inferred from homology"/>
<dbReference type="InterPro" id="IPR001876">
    <property type="entry name" value="Znf_RanBP2"/>
</dbReference>
<comment type="subunit">
    <text evidence="9">Component of the endosomal sorting complex required for transport II (ESCRT-II).</text>
</comment>
<dbReference type="Gene3D" id="2.30.29.30">
    <property type="entry name" value="Pleckstrin-homology domain (PH domain)/Phosphotyrosine-binding domain (PTB)"/>
    <property type="match status" value="1"/>
</dbReference>
<dbReference type="GO" id="GO:0043328">
    <property type="term" value="P:protein transport to vacuole involved in ubiquitin-dependent protein catabolic process via the multivesicular body sorting pathway"/>
    <property type="evidence" value="ECO:0007669"/>
    <property type="project" value="UniProtKB-UniRule"/>
</dbReference>
<comment type="function">
    <text evidence="9">Component of the ESCRT-II complex (endosomal sorting complex required for transport II), which is required for multivesicular body (MVB) formation and sorting of endosomal cargo proteins into MVBs.</text>
</comment>
<dbReference type="Pfam" id="PF04157">
    <property type="entry name" value="EAP30"/>
    <property type="match status" value="1"/>
</dbReference>
<evidence type="ECO:0000259" key="12">
    <source>
        <dbReference type="PROSITE" id="PS51495"/>
    </source>
</evidence>
<keyword evidence="9" id="KW-0967">Endosome</keyword>
<keyword evidence="3 9" id="KW-0813">Transport</keyword>
<evidence type="ECO:0000256" key="5">
    <source>
        <dbReference type="ARBA" id="ARBA00022723"/>
    </source>
</evidence>
<dbReference type="InterPro" id="IPR036390">
    <property type="entry name" value="WH_DNA-bd_sf"/>
</dbReference>
<evidence type="ECO:0000256" key="10">
    <source>
        <dbReference type="SAM" id="Coils"/>
    </source>
</evidence>
<dbReference type="Gene3D" id="6.10.140.260">
    <property type="match status" value="1"/>
</dbReference>
<keyword evidence="5" id="KW-0479">Metal-binding</keyword>
<dbReference type="PANTHER" id="PTHR13128">
    <property type="entry name" value="VACUOLAR PROTEIN-SORTING-ASSOCIATED PROTEIN 36"/>
    <property type="match status" value="1"/>
</dbReference>
<keyword evidence="4 9" id="KW-0963">Cytoplasm</keyword>
<dbReference type="AlphaFoldDB" id="A0A067MZG8"/>
<name>A0A067MZG8_BOTB1</name>
<dbReference type="PANTHER" id="PTHR13128:SF12">
    <property type="entry name" value="VACUOLAR PROTEIN-SORTING-ASSOCIATED PROTEIN 36"/>
    <property type="match status" value="1"/>
</dbReference>
<dbReference type="STRING" id="930990.A0A067MZG8"/>
<organism evidence="13 14">
    <name type="scientific">Botryobasidium botryosum (strain FD-172 SS1)</name>
    <dbReference type="NCBI Taxonomy" id="930990"/>
    <lineage>
        <taxon>Eukaryota</taxon>
        <taxon>Fungi</taxon>
        <taxon>Dikarya</taxon>
        <taxon>Basidiomycota</taxon>
        <taxon>Agaricomycotina</taxon>
        <taxon>Agaricomycetes</taxon>
        <taxon>Cantharellales</taxon>
        <taxon>Botryobasidiaceae</taxon>
        <taxon>Botryobasidium</taxon>
    </lineage>
</organism>
<evidence type="ECO:0000256" key="8">
    <source>
        <dbReference type="ARBA" id="ARBA00022927"/>
    </source>
</evidence>
<dbReference type="InterPro" id="IPR021648">
    <property type="entry name" value="GLUE_dom"/>
</dbReference>
<dbReference type="OrthoDB" id="271448at2759"/>
<sequence length="542" mass="58552">MGSSNGISRYFAKVEGDIPISALLYDDESIITTQDGVGLYNGKEKAPNHQNGTIHLTSHRLFYIDAAHPRLYSVSLSLSFVRLTEYYAGFLKSSAKVTMTIGSSASDENAQPVSDVPKSSWVCGVCSFSNPPSASDGRPKCTLCGAPREVRNDRSAYSASAPTLSTPPIPSAPPSASGSSSTKSISCPVCTFLNHPSMLTCEICSSPLRATPMRSGTASPAPEAEANSKSWESIKVSFRRGGDKTFYAGLKRTLMGKAWETEPRARAGNSGVSTPGRAGIHGILQNVTLTSQATDDHMEDAFRDLDALMAKAKEMVDLAETLNKKLTAYEELQKRSPELSQLAPSPESEDITLIRSSLGRLGLPTIAVTQDMVQDEREYHDQLARELATVLQDSKNGLMSKRGVIGLDEVWSGWNRARGVALIPPSSLMDAIPYLSNYTNPPVHMTTLRSGLRVLYTPHYSMPVFTTRLLALLSTNPHTTVEIARTEGMSVGLVEDMILKVEEEGKVARDGGVGDDKFGGSGGEVTWWPNYLIGYVWDGDTG</sequence>
<keyword evidence="10" id="KW-0175">Coiled coil</keyword>
<gene>
    <name evidence="13" type="ORF">BOTBODRAFT_64433</name>
</gene>
<dbReference type="GO" id="GO:0043130">
    <property type="term" value="F:ubiquitin binding"/>
    <property type="evidence" value="ECO:0007669"/>
    <property type="project" value="UniProtKB-UniRule"/>
</dbReference>
<evidence type="ECO:0000256" key="3">
    <source>
        <dbReference type="ARBA" id="ARBA00022448"/>
    </source>
</evidence>
<evidence type="ECO:0000256" key="9">
    <source>
        <dbReference type="RuleBase" id="RU367095"/>
    </source>
</evidence>
<dbReference type="InterPro" id="IPR011993">
    <property type="entry name" value="PH-like_dom_sf"/>
</dbReference>
<dbReference type="InterPro" id="IPR037855">
    <property type="entry name" value="Vps36"/>
</dbReference>
<keyword evidence="6" id="KW-0863">Zinc-finger</keyword>
<dbReference type="GO" id="GO:0008270">
    <property type="term" value="F:zinc ion binding"/>
    <property type="evidence" value="ECO:0007669"/>
    <property type="project" value="UniProtKB-KW"/>
</dbReference>
<feature type="compositionally biased region" description="Low complexity" evidence="11">
    <location>
        <begin position="155"/>
        <end position="164"/>
    </location>
</feature>
<feature type="domain" description="GLUE N-terminal" evidence="12">
    <location>
        <begin position="14"/>
        <end position="266"/>
    </location>
</feature>
<evidence type="ECO:0000256" key="1">
    <source>
        <dbReference type="ARBA" id="ARBA00009697"/>
    </source>
</evidence>
<dbReference type="SUPFAM" id="SSF50729">
    <property type="entry name" value="PH domain-like"/>
    <property type="match status" value="2"/>
</dbReference>
<keyword evidence="7" id="KW-0862">Zinc</keyword>
<reference evidence="14" key="1">
    <citation type="journal article" date="2014" name="Proc. Natl. Acad. Sci. U.S.A.">
        <title>Extensive sampling of basidiomycete genomes demonstrates inadequacy of the white-rot/brown-rot paradigm for wood decay fungi.</title>
        <authorList>
            <person name="Riley R."/>
            <person name="Salamov A.A."/>
            <person name="Brown D.W."/>
            <person name="Nagy L.G."/>
            <person name="Floudas D."/>
            <person name="Held B.W."/>
            <person name="Levasseur A."/>
            <person name="Lombard V."/>
            <person name="Morin E."/>
            <person name="Otillar R."/>
            <person name="Lindquist E.A."/>
            <person name="Sun H."/>
            <person name="LaButti K.M."/>
            <person name="Schmutz J."/>
            <person name="Jabbour D."/>
            <person name="Luo H."/>
            <person name="Baker S.E."/>
            <person name="Pisabarro A.G."/>
            <person name="Walton J.D."/>
            <person name="Blanchette R.A."/>
            <person name="Henrissat B."/>
            <person name="Martin F."/>
            <person name="Cullen D."/>
            <person name="Hibbett D.S."/>
            <person name="Grigoriev I.V."/>
        </authorList>
    </citation>
    <scope>NUCLEOTIDE SEQUENCE [LARGE SCALE GENOMIC DNA]</scope>
    <source>
        <strain evidence="14">FD-172 SS1</strain>
    </source>
</reference>
<dbReference type="FunCoup" id="A0A067MZG8">
    <property type="interactions" value="131"/>
</dbReference>
<comment type="subcellular location">
    <subcellularLocation>
        <location evidence="9">Cytoplasm</location>
    </subcellularLocation>
    <subcellularLocation>
        <location evidence="9">Endosome</location>
    </subcellularLocation>
</comment>
<evidence type="ECO:0000256" key="7">
    <source>
        <dbReference type="ARBA" id="ARBA00022833"/>
    </source>
</evidence>
<evidence type="ECO:0000313" key="14">
    <source>
        <dbReference type="Proteomes" id="UP000027195"/>
    </source>
</evidence>
<dbReference type="GO" id="GO:0032266">
    <property type="term" value="F:phosphatidylinositol-3-phosphate binding"/>
    <property type="evidence" value="ECO:0007669"/>
    <property type="project" value="UniProtKB-UniRule"/>
</dbReference>
<dbReference type="FunFam" id="1.10.10.10:FF:000416">
    <property type="entry name" value="Vacuolar protein-sorting-associated protein 36"/>
    <property type="match status" value="1"/>
</dbReference>
<dbReference type="InParanoid" id="A0A067MZG8"/>
<protein>
    <recommendedName>
        <fullName evidence="2 9">Vacuolar protein-sorting-associated protein 36</fullName>
    </recommendedName>
    <alternativeName>
        <fullName evidence="9">ESCRT-II complex subunit VPS36</fullName>
    </alternativeName>
</protein>
<dbReference type="HOGENOM" id="CLU_015433_3_0_1"/>
<dbReference type="Gene3D" id="1.10.10.10">
    <property type="entry name" value="Winged helix-like DNA-binding domain superfamily/Winged helix DNA-binding domain"/>
    <property type="match status" value="2"/>
</dbReference>
<evidence type="ECO:0000256" key="4">
    <source>
        <dbReference type="ARBA" id="ARBA00022490"/>
    </source>
</evidence>
<dbReference type="SUPFAM" id="SSF46785">
    <property type="entry name" value="Winged helix' DNA-binding domain"/>
    <property type="match status" value="1"/>
</dbReference>
<evidence type="ECO:0000256" key="6">
    <source>
        <dbReference type="ARBA" id="ARBA00022771"/>
    </source>
</evidence>
<dbReference type="PROSITE" id="PS51495">
    <property type="entry name" value="GLUE"/>
    <property type="match status" value="1"/>
</dbReference>
<dbReference type="EMBL" id="KL198025">
    <property type="protein sequence ID" value="KDQ16901.1"/>
    <property type="molecule type" value="Genomic_DNA"/>
</dbReference>